<proteinExistence type="predicted"/>
<protein>
    <submittedName>
        <fullName evidence="2">Uncharacterized protein</fullName>
    </submittedName>
</protein>
<accession>A0ABD5DZJ6</accession>
<sequence>MLEQELLALAASGGTAVVTAVGTDAWQLVREAVARWFGRGDTERENAELERLTRTETALRQSGADDVERESMRQESAWQARMETLLEGLSDEERATAAEELRSLIAGHIPGGLNAEGKGVVVGRDLHVRADGGSAAAVNMGNVRIAGGPTPPQPGRNQEG</sequence>
<name>A0ABD5DZJ6_9ACTN</name>
<feature type="region of interest" description="Disordered" evidence="1">
    <location>
        <begin position="56"/>
        <end position="75"/>
    </location>
</feature>
<comment type="caution">
    <text evidence="2">The sequence shown here is derived from an EMBL/GenBank/DDBJ whole genome shotgun (WGS) entry which is preliminary data.</text>
</comment>
<gene>
    <name evidence="2" type="ORF">RM574_03800</name>
</gene>
<dbReference type="Proteomes" id="UP001183607">
    <property type="component" value="Unassembled WGS sequence"/>
</dbReference>
<dbReference type="RefSeq" id="WP_093852725.1">
    <property type="nucleotide sequence ID" value="NZ_JAVRER010000004.1"/>
</dbReference>
<reference evidence="3" key="1">
    <citation type="submission" date="2023-07" db="EMBL/GenBank/DDBJ databases">
        <title>30 novel species of actinomycetes from the DSMZ collection.</title>
        <authorList>
            <person name="Nouioui I."/>
        </authorList>
    </citation>
    <scope>NUCLEOTIDE SEQUENCE [LARGE SCALE GENOMIC DNA]</scope>
    <source>
        <strain evidence="3">DSM 41982</strain>
    </source>
</reference>
<dbReference type="AlphaFoldDB" id="A0ABD5DZJ6"/>
<organism evidence="2 3">
    <name type="scientific">Streptomyces evansiae</name>
    <dbReference type="NCBI Taxonomy" id="3075535"/>
    <lineage>
        <taxon>Bacteria</taxon>
        <taxon>Bacillati</taxon>
        <taxon>Actinomycetota</taxon>
        <taxon>Actinomycetes</taxon>
        <taxon>Kitasatosporales</taxon>
        <taxon>Streptomycetaceae</taxon>
        <taxon>Streptomyces</taxon>
    </lineage>
</organism>
<evidence type="ECO:0000313" key="2">
    <source>
        <dbReference type="EMBL" id="MDT0414603.1"/>
    </source>
</evidence>
<dbReference type="EMBL" id="JAVRER010000004">
    <property type="protein sequence ID" value="MDT0414603.1"/>
    <property type="molecule type" value="Genomic_DNA"/>
</dbReference>
<evidence type="ECO:0000313" key="3">
    <source>
        <dbReference type="Proteomes" id="UP001183607"/>
    </source>
</evidence>
<evidence type="ECO:0000256" key="1">
    <source>
        <dbReference type="SAM" id="MobiDB-lite"/>
    </source>
</evidence>